<organism evidence="1 2">
    <name type="scientific">Robiginitalea biformata (strain ATCC BAA-864 / DSM 15991 / KCTC 12146 / HTCC2501)</name>
    <dbReference type="NCBI Taxonomy" id="313596"/>
    <lineage>
        <taxon>Bacteria</taxon>
        <taxon>Pseudomonadati</taxon>
        <taxon>Bacteroidota</taxon>
        <taxon>Flavobacteriia</taxon>
        <taxon>Flavobacteriales</taxon>
        <taxon>Flavobacteriaceae</taxon>
        <taxon>Robiginitalea</taxon>
    </lineage>
</organism>
<dbReference type="RefSeq" id="WP_015753292.1">
    <property type="nucleotide sequence ID" value="NC_013222.1"/>
</dbReference>
<dbReference type="HOGENOM" id="CLU_133190_0_0_10"/>
<sequence>MLHRHFATLLLTMGLMGCSSQKSFQEDPPFQVADPTAQMWMGGREASGAGMELRLRYTPGSPGEVRPDSLYFRGQIMPAVVEDTETGMLVTASFRTDLGGDADRVMHADARREVGNQPPKPLPAPDFPFDLEPDQAVLSYIRLSDGKRFYVRVDGVKEKPARVYPGKQRQ</sequence>
<dbReference type="KEGG" id="rbi:RB2501_06535"/>
<name>A4CHX7_ROBBH</name>
<dbReference type="AlphaFoldDB" id="A4CHX7"/>
<proteinExistence type="predicted"/>
<protein>
    <recommendedName>
        <fullName evidence="3">Lipoprotein</fullName>
    </recommendedName>
</protein>
<dbReference type="PROSITE" id="PS51257">
    <property type="entry name" value="PROKAR_LIPOPROTEIN"/>
    <property type="match status" value="1"/>
</dbReference>
<dbReference type="Proteomes" id="UP000009049">
    <property type="component" value="Chromosome"/>
</dbReference>
<dbReference type="OrthoDB" id="1364277at2"/>
<evidence type="ECO:0000313" key="1">
    <source>
        <dbReference type="EMBL" id="EAR16535.1"/>
    </source>
</evidence>
<evidence type="ECO:0008006" key="3">
    <source>
        <dbReference type="Google" id="ProtNLM"/>
    </source>
</evidence>
<gene>
    <name evidence="1" type="ordered locus">RB2501_06535</name>
</gene>
<dbReference type="eggNOG" id="ENOG50331UH">
    <property type="taxonomic scope" value="Bacteria"/>
</dbReference>
<dbReference type="STRING" id="313596.RB2501_06535"/>
<reference evidence="1 2" key="1">
    <citation type="journal article" date="2009" name="J. Bacteriol.">
        <title>Complete genome sequence of Robiginitalea biformata HTCC2501.</title>
        <authorList>
            <person name="Oh H.M."/>
            <person name="Giovannoni S.J."/>
            <person name="Lee K."/>
            <person name="Ferriera S."/>
            <person name="Johnson J."/>
            <person name="Cho J.C."/>
        </authorList>
    </citation>
    <scope>NUCLEOTIDE SEQUENCE [LARGE SCALE GENOMIC DNA]</scope>
    <source>
        <strain evidence="2">ATCC BAA-864 / HTCC2501 / KCTC 12146</strain>
    </source>
</reference>
<keyword evidence="2" id="KW-1185">Reference proteome</keyword>
<dbReference type="EMBL" id="CP001712">
    <property type="protein sequence ID" value="EAR16535.1"/>
    <property type="molecule type" value="Genomic_DNA"/>
</dbReference>
<evidence type="ECO:0000313" key="2">
    <source>
        <dbReference type="Proteomes" id="UP000009049"/>
    </source>
</evidence>
<accession>A4CHX7</accession>